<accession>B5VHM1</accession>
<sequence>MSLPQALETDTSMDEETSKLTKQLQDLLSSENNK</sequence>
<dbReference type="EMBL" id="ABSV01000696">
    <property type="protein sequence ID" value="EDZ72574.1"/>
    <property type="molecule type" value="Genomic_DNA"/>
</dbReference>
<gene>
    <name evidence="2" type="ORF">AWRI1631_51600</name>
</gene>
<dbReference type="Proteomes" id="UP000008988">
    <property type="component" value="Unassembled WGS sequence"/>
</dbReference>
<name>B5VHM1_YEAS6</name>
<organism evidence="2 3">
    <name type="scientific">Saccharomyces cerevisiae (strain AWRI1631)</name>
    <name type="common">Baker's yeast</name>
    <dbReference type="NCBI Taxonomy" id="545124"/>
    <lineage>
        <taxon>Eukaryota</taxon>
        <taxon>Fungi</taxon>
        <taxon>Dikarya</taxon>
        <taxon>Ascomycota</taxon>
        <taxon>Saccharomycotina</taxon>
        <taxon>Saccharomycetes</taxon>
        <taxon>Saccharomycetales</taxon>
        <taxon>Saccharomycetaceae</taxon>
        <taxon>Saccharomyces</taxon>
    </lineage>
</organism>
<protein>
    <submittedName>
        <fullName evidence="2">YER093C-Ap-like protein</fullName>
    </submittedName>
</protein>
<evidence type="ECO:0000313" key="2">
    <source>
        <dbReference type="EMBL" id="EDZ72574.1"/>
    </source>
</evidence>
<evidence type="ECO:0000256" key="1">
    <source>
        <dbReference type="SAM" id="MobiDB-lite"/>
    </source>
</evidence>
<comment type="caution">
    <text evidence="2">The sequence shown here is derived from an EMBL/GenBank/DDBJ whole genome shotgun (WGS) entry which is preliminary data.</text>
</comment>
<dbReference type="OrthoDB" id="4088121at2759"/>
<proteinExistence type="predicted"/>
<feature type="region of interest" description="Disordered" evidence="1">
    <location>
        <begin position="1"/>
        <end position="34"/>
    </location>
</feature>
<dbReference type="AlphaFoldDB" id="B5VHM1"/>
<reference evidence="2 3" key="1">
    <citation type="journal article" date="2008" name="FEMS Yeast Res.">
        <title>Comparative genome analysis of a Saccharomyces cerevisiae wine strain.</title>
        <authorList>
            <person name="Borneman A.R."/>
            <person name="Forgan A.H."/>
            <person name="Pretorius I.S."/>
            <person name="Chambers P.J."/>
        </authorList>
    </citation>
    <scope>NUCLEOTIDE SEQUENCE [LARGE SCALE GENOMIC DNA]</scope>
    <source>
        <strain evidence="2 3">AWRI1631</strain>
    </source>
</reference>
<feature type="compositionally biased region" description="Polar residues" evidence="1">
    <location>
        <begin position="20"/>
        <end position="34"/>
    </location>
</feature>
<evidence type="ECO:0000313" key="3">
    <source>
        <dbReference type="Proteomes" id="UP000008988"/>
    </source>
</evidence>